<dbReference type="Proteomes" id="UP001620295">
    <property type="component" value="Unassembled WGS sequence"/>
</dbReference>
<dbReference type="InterPro" id="IPR038721">
    <property type="entry name" value="IS701-like_DDE_dom"/>
</dbReference>
<name>A0ABW8LVV6_9ACTN</name>
<feature type="domain" description="Transposase IS701-like DDE" evidence="1">
    <location>
        <begin position="2"/>
        <end position="54"/>
    </location>
</feature>
<sequence>MAPRCRARAFVLGLVVDETGDLKKGAAGSVGVQRQYIGTTGRIDNSQLARRVSVSRSGR</sequence>
<comment type="caution">
    <text evidence="2">The sequence shown here is derived from an EMBL/GenBank/DDBJ whole genome shotgun (WGS) entry which is preliminary data.</text>
</comment>
<evidence type="ECO:0000313" key="2">
    <source>
        <dbReference type="EMBL" id="MFK4270064.1"/>
    </source>
</evidence>
<accession>A0ABW8LVV6</accession>
<organism evidence="2 3">
    <name type="scientific">Streptomyces milbemycinicus</name>
    <dbReference type="NCBI Taxonomy" id="476552"/>
    <lineage>
        <taxon>Bacteria</taxon>
        <taxon>Bacillati</taxon>
        <taxon>Actinomycetota</taxon>
        <taxon>Actinomycetes</taxon>
        <taxon>Kitasatosporales</taxon>
        <taxon>Streptomycetaceae</taxon>
        <taxon>Streptomyces</taxon>
    </lineage>
</organism>
<dbReference type="RefSeq" id="WP_404747888.1">
    <property type="nucleotide sequence ID" value="NZ_JBFACG010000055.1"/>
</dbReference>
<keyword evidence="3" id="KW-1185">Reference proteome</keyword>
<protein>
    <submittedName>
        <fullName evidence="2">Transposase</fullName>
    </submittedName>
</protein>
<evidence type="ECO:0000259" key="1">
    <source>
        <dbReference type="Pfam" id="PF13546"/>
    </source>
</evidence>
<evidence type="ECO:0000313" key="3">
    <source>
        <dbReference type="Proteomes" id="UP001620295"/>
    </source>
</evidence>
<proteinExistence type="predicted"/>
<gene>
    <name evidence="2" type="ORF">ACI2L5_34785</name>
</gene>
<dbReference type="EMBL" id="JBJDQH010000012">
    <property type="protein sequence ID" value="MFK4270064.1"/>
    <property type="molecule type" value="Genomic_DNA"/>
</dbReference>
<dbReference type="Pfam" id="PF13546">
    <property type="entry name" value="DDE_5"/>
    <property type="match status" value="1"/>
</dbReference>
<reference evidence="2 3" key="1">
    <citation type="submission" date="2024-11" db="EMBL/GenBank/DDBJ databases">
        <title>The Natural Products Discovery Center: Release of the First 8490 Sequenced Strains for Exploring Actinobacteria Biosynthetic Diversity.</title>
        <authorList>
            <person name="Kalkreuter E."/>
            <person name="Kautsar S.A."/>
            <person name="Yang D."/>
            <person name="Bader C.D."/>
            <person name="Teijaro C.N."/>
            <person name="Fluegel L."/>
            <person name="Davis C.M."/>
            <person name="Simpson J.R."/>
            <person name="Lauterbach L."/>
            <person name="Steele A.D."/>
            <person name="Gui C."/>
            <person name="Meng S."/>
            <person name="Li G."/>
            <person name="Viehrig K."/>
            <person name="Ye F."/>
            <person name="Su P."/>
            <person name="Kiefer A.F."/>
            <person name="Nichols A."/>
            <person name="Cepeda A.J."/>
            <person name="Yan W."/>
            <person name="Fan B."/>
            <person name="Jiang Y."/>
            <person name="Adhikari A."/>
            <person name="Zheng C.-J."/>
            <person name="Schuster L."/>
            <person name="Cowan T.M."/>
            <person name="Smanski M.J."/>
            <person name="Chevrette M.G."/>
            <person name="De Carvalho L.P.S."/>
            <person name="Shen B."/>
        </authorList>
    </citation>
    <scope>NUCLEOTIDE SEQUENCE [LARGE SCALE GENOMIC DNA]</scope>
    <source>
        <strain evidence="2 3">NPDC020863</strain>
    </source>
</reference>